<evidence type="ECO:0000256" key="4">
    <source>
        <dbReference type="ARBA" id="ARBA00022490"/>
    </source>
</evidence>
<dbReference type="InterPro" id="IPR023009">
    <property type="entry name" value="Tyrosine_recombinase_XerC/XerD"/>
</dbReference>
<dbReference type="InterPro" id="IPR013762">
    <property type="entry name" value="Integrase-like_cat_sf"/>
</dbReference>
<keyword evidence="4 11" id="KW-0963">Cytoplasm</keyword>
<keyword evidence="8 11" id="KW-0238">DNA-binding</keyword>
<sequence>MFERDFTDFLRYLTIERGLSRNTADAYRRDLEDYAAWLTARSIDSFREVKRETIVNYLNFGHSERAMEPATLARRLVAIKMLYRHLEEEGLIKENPAAVLESPKLWRVLPDFLTVSEVNAFLNAWPEKGTALELRNRTMLELLYASGLRVSELTNLPLAAPDFDNHLVRVTGKGEKTRMVPVGEAALELLQRYLAEARPVLAAKNPASPFVFLSRNGRQLDRERVWAVVKEAAARAGIKKNIHPHTLRHSFASHLLANGADLRVIQEMLGHADIATTEIYTHVDAARLRETHRKFHPRG</sequence>
<comment type="similarity">
    <text evidence="2 11">Belongs to the 'phage' integrase family. XerD subfamily.</text>
</comment>
<evidence type="ECO:0000256" key="5">
    <source>
        <dbReference type="ARBA" id="ARBA00022618"/>
    </source>
</evidence>
<dbReference type="HAMAP" id="MF_01807">
    <property type="entry name" value="Recomb_XerD"/>
    <property type="match status" value="1"/>
</dbReference>
<comment type="subunit">
    <text evidence="11">Forms a cyclic heterotetrameric complex composed of two molecules of XerC and two molecules of XerD.</text>
</comment>
<evidence type="ECO:0000259" key="12">
    <source>
        <dbReference type="PROSITE" id="PS51898"/>
    </source>
</evidence>
<dbReference type="Pfam" id="PF02899">
    <property type="entry name" value="Phage_int_SAM_1"/>
    <property type="match status" value="1"/>
</dbReference>
<dbReference type="EMBL" id="VUNS01000003">
    <property type="protein sequence ID" value="MST96392.1"/>
    <property type="molecule type" value="Genomic_DNA"/>
</dbReference>
<keyword evidence="10 11" id="KW-0131">Cell cycle</keyword>
<evidence type="ECO:0000256" key="7">
    <source>
        <dbReference type="ARBA" id="ARBA00022908"/>
    </source>
</evidence>
<dbReference type="InterPro" id="IPR044068">
    <property type="entry name" value="CB"/>
</dbReference>
<dbReference type="Proteomes" id="UP000435649">
    <property type="component" value="Unassembled WGS sequence"/>
</dbReference>
<dbReference type="GO" id="GO:0005737">
    <property type="term" value="C:cytoplasm"/>
    <property type="evidence" value="ECO:0007669"/>
    <property type="project" value="UniProtKB-SubCell"/>
</dbReference>
<dbReference type="GO" id="GO:0003677">
    <property type="term" value="F:DNA binding"/>
    <property type="evidence" value="ECO:0007669"/>
    <property type="project" value="UniProtKB-UniRule"/>
</dbReference>
<dbReference type="PANTHER" id="PTHR30349">
    <property type="entry name" value="PHAGE INTEGRASE-RELATED"/>
    <property type="match status" value="1"/>
</dbReference>
<keyword evidence="7 11" id="KW-0229">DNA integration</keyword>
<feature type="domain" description="Core-binding (CB)" evidence="13">
    <location>
        <begin position="1"/>
        <end position="87"/>
    </location>
</feature>
<dbReference type="GO" id="GO:0009037">
    <property type="term" value="F:tyrosine-based site-specific recombinase activity"/>
    <property type="evidence" value="ECO:0007669"/>
    <property type="project" value="UniProtKB-UniRule"/>
</dbReference>
<dbReference type="AlphaFoldDB" id="A0A844G0B4"/>
<dbReference type="PROSITE" id="PS51898">
    <property type="entry name" value="TYR_RECOMBINASE"/>
    <property type="match status" value="1"/>
</dbReference>
<dbReference type="PROSITE" id="PS51900">
    <property type="entry name" value="CB"/>
    <property type="match status" value="1"/>
</dbReference>
<keyword evidence="5 11" id="KW-0132">Cell division</keyword>
<comment type="subcellular location">
    <subcellularLocation>
        <location evidence="1 11">Cytoplasm</location>
    </subcellularLocation>
</comment>
<dbReference type="NCBIfam" id="TIGR02225">
    <property type="entry name" value="recomb_XerD"/>
    <property type="match status" value="1"/>
</dbReference>
<dbReference type="InterPro" id="IPR010998">
    <property type="entry name" value="Integrase_recombinase_N"/>
</dbReference>
<evidence type="ECO:0000256" key="10">
    <source>
        <dbReference type="ARBA" id="ARBA00023306"/>
    </source>
</evidence>
<dbReference type="InterPro" id="IPR004107">
    <property type="entry name" value="Integrase_SAM-like_N"/>
</dbReference>
<evidence type="ECO:0000256" key="2">
    <source>
        <dbReference type="ARBA" id="ARBA00010450"/>
    </source>
</evidence>
<protein>
    <recommendedName>
        <fullName evidence="3 11">Tyrosine recombinase XerD</fullName>
    </recommendedName>
</protein>
<feature type="active site" evidence="11">
    <location>
        <position position="248"/>
    </location>
</feature>
<evidence type="ECO:0000256" key="8">
    <source>
        <dbReference type="ARBA" id="ARBA00023125"/>
    </source>
</evidence>
<reference evidence="14 15" key="1">
    <citation type="submission" date="2019-08" db="EMBL/GenBank/DDBJ databases">
        <title>In-depth cultivation of the pig gut microbiome towards novel bacterial diversity and tailored functional studies.</title>
        <authorList>
            <person name="Wylensek D."/>
            <person name="Hitch T.C.A."/>
            <person name="Clavel T."/>
        </authorList>
    </citation>
    <scope>NUCLEOTIDE SEQUENCE [LARGE SCALE GENOMIC DNA]</scope>
    <source>
        <strain evidence="14 15">BBE-744-WT-12</strain>
    </source>
</reference>
<dbReference type="NCBIfam" id="NF040815">
    <property type="entry name" value="recomb_XerA_Arch"/>
    <property type="match status" value="1"/>
</dbReference>
<evidence type="ECO:0000259" key="13">
    <source>
        <dbReference type="PROSITE" id="PS51900"/>
    </source>
</evidence>
<dbReference type="PANTHER" id="PTHR30349:SF81">
    <property type="entry name" value="TYROSINE RECOMBINASE XERC"/>
    <property type="match status" value="1"/>
</dbReference>
<dbReference type="SUPFAM" id="SSF56349">
    <property type="entry name" value="DNA breaking-rejoining enzymes"/>
    <property type="match status" value="1"/>
</dbReference>
<evidence type="ECO:0000256" key="6">
    <source>
        <dbReference type="ARBA" id="ARBA00022829"/>
    </source>
</evidence>
<dbReference type="InterPro" id="IPR011932">
    <property type="entry name" value="Recomb_XerD"/>
</dbReference>
<organism evidence="14 15">
    <name type="scientific">Victivallis lenta</name>
    <dbReference type="NCBI Taxonomy" id="2606640"/>
    <lineage>
        <taxon>Bacteria</taxon>
        <taxon>Pseudomonadati</taxon>
        <taxon>Lentisphaerota</taxon>
        <taxon>Lentisphaeria</taxon>
        <taxon>Victivallales</taxon>
        <taxon>Victivallaceae</taxon>
        <taxon>Victivallis</taxon>
    </lineage>
</organism>
<evidence type="ECO:0000256" key="9">
    <source>
        <dbReference type="ARBA" id="ARBA00023172"/>
    </source>
</evidence>
<dbReference type="GO" id="GO:0051301">
    <property type="term" value="P:cell division"/>
    <property type="evidence" value="ECO:0007669"/>
    <property type="project" value="UniProtKB-KW"/>
</dbReference>
<evidence type="ECO:0000256" key="11">
    <source>
        <dbReference type="HAMAP-Rule" id="MF_01807"/>
    </source>
</evidence>
<dbReference type="CDD" id="cd00798">
    <property type="entry name" value="INT_XerDC_C"/>
    <property type="match status" value="1"/>
</dbReference>
<feature type="active site" evidence="11">
    <location>
        <position position="271"/>
    </location>
</feature>
<dbReference type="GO" id="GO:0006313">
    <property type="term" value="P:DNA transposition"/>
    <property type="evidence" value="ECO:0007669"/>
    <property type="project" value="UniProtKB-UniRule"/>
</dbReference>
<dbReference type="HAMAP" id="MF_01808">
    <property type="entry name" value="Recomb_XerC_XerD"/>
    <property type="match status" value="1"/>
</dbReference>
<dbReference type="Gene3D" id="1.10.150.130">
    <property type="match status" value="1"/>
</dbReference>
<dbReference type="NCBIfam" id="NF001399">
    <property type="entry name" value="PRK00283.1"/>
    <property type="match status" value="1"/>
</dbReference>
<feature type="active site" evidence="11">
    <location>
        <position position="173"/>
    </location>
</feature>
<comment type="function">
    <text evidence="11">Site-specific tyrosine recombinase, which acts by catalyzing the cutting and rejoining of the recombining DNA molecules. The XerC-XerD complex is essential to convert dimers of the bacterial chromosome into monomers to permit their segregation at cell division. It also contributes to the segregational stability of plasmids.</text>
</comment>
<feature type="active site" description="O-(3'-phospho-DNA)-tyrosine intermediate" evidence="11">
    <location>
        <position position="280"/>
    </location>
</feature>
<name>A0A844G0B4_9BACT</name>
<evidence type="ECO:0000313" key="14">
    <source>
        <dbReference type="EMBL" id="MST96392.1"/>
    </source>
</evidence>
<evidence type="ECO:0000313" key="15">
    <source>
        <dbReference type="Proteomes" id="UP000435649"/>
    </source>
</evidence>
<keyword evidence="15" id="KW-1185">Reference proteome</keyword>
<dbReference type="RefSeq" id="WP_106053821.1">
    <property type="nucleotide sequence ID" value="NZ_CALXOB010000023.1"/>
</dbReference>
<dbReference type="InterPro" id="IPR002104">
    <property type="entry name" value="Integrase_catalytic"/>
</dbReference>
<accession>A0A844G0B4</accession>
<dbReference type="Gene3D" id="1.10.443.10">
    <property type="entry name" value="Intergrase catalytic core"/>
    <property type="match status" value="1"/>
</dbReference>
<keyword evidence="6 11" id="KW-0159">Chromosome partition</keyword>
<dbReference type="Pfam" id="PF00589">
    <property type="entry name" value="Phage_integrase"/>
    <property type="match status" value="1"/>
</dbReference>
<keyword evidence="9 11" id="KW-0233">DNA recombination</keyword>
<feature type="active site" evidence="11">
    <location>
        <position position="149"/>
    </location>
</feature>
<comment type="caution">
    <text evidence="14">The sequence shown here is derived from an EMBL/GenBank/DDBJ whole genome shotgun (WGS) entry which is preliminary data.</text>
</comment>
<feature type="domain" description="Tyr recombinase" evidence="12">
    <location>
        <begin position="108"/>
        <end position="293"/>
    </location>
</feature>
<feature type="active site" evidence="11">
    <location>
        <position position="245"/>
    </location>
</feature>
<gene>
    <name evidence="11 14" type="primary">xerD</name>
    <name evidence="14" type="ORF">FYJ85_04940</name>
</gene>
<dbReference type="InterPro" id="IPR011010">
    <property type="entry name" value="DNA_brk_join_enz"/>
</dbReference>
<proteinExistence type="inferred from homology"/>
<evidence type="ECO:0000256" key="3">
    <source>
        <dbReference type="ARBA" id="ARBA00015810"/>
    </source>
</evidence>
<dbReference type="GO" id="GO:0007059">
    <property type="term" value="P:chromosome segregation"/>
    <property type="evidence" value="ECO:0007669"/>
    <property type="project" value="UniProtKB-UniRule"/>
</dbReference>
<evidence type="ECO:0000256" key="1">
    <source>
        <dbReference type="ARBA" id="ARBA00004496"/>
    </source>
</evidence>
<dbReference type="InterPro" id="IPR050090">
    <property type="entry name" value="Tyrosine_recombinase_XerCD"/>
</dbReference>